<reference evidence="2" key="1">
    <citation type="submission" date="2016-10" db="EMBL/GenBank/DDBJ databases">
        <authorList>
            <person name="de Groot N.N."/>
        </authorList>
    </citation>
    <scope>NUCLEOTIDE SEQUENCE</scope>
</reference>
<feature type="region of interest" description="Disordered" evidence="1">
    <location>
        <begin position="22"/>
        <end position="61"/>
    </location>
</feature>
<evidence type="ECO:0000256" key="1">
    <source>
        <dbReference type="SAM" id="MobiDB-lite"/>
    </source>
</evidence>
<organism evidence="2">
    <name type="scientific">hydrothermal vent metagenome</name>
    <dbReference type="NCBI Taxonomy" id="652676"/>
    <lineage>
        <taxon>unclassified sequences</taxon>
        <taxon>metagenomes</taxon>
        <taxon>ecological metagenomes</taxon>
    </lineage>
</organism>
<dbReference type="EMBL" id="FPHP01000002">
    <property type="protein sequence ID" value="SFV74554.1"/>
    <property type="molecule type" value="Genomic_DNA"/>
</dbReference>
<evidence type="ECO:0000313" key="2">
    <source>
        <dbReference type="EMBL" id="SFV74554.1"/>
    </source>
</evidence>
<feature type="compositionally biased region" description="Basic and acidic residues" evidence="1">
    <location>
        <begin position="29"/>
        <end position="42"/>
    </location>
</feature>
<feature type="compositionally biased region" description="Basic and acidic residues" evidence="1">
    <location>
        <begin position="51"/>
        <end position="61"/>
    </location>
</feature>
<gene>
    <name evidence="2" type="ORF">MNB_SM-3-444</name>
</gene>
<proteinExistence type="predicted"/>
<dbReference type="AlphaFoldDB" id="A0A1W1D1W2"/>
<accession>A0A1W1D1W2</accession>
<name>A0A1W1D1W2_9ZZZZ</name>
<sequence>MIKSFISLVFVSLFAFVLSGCGDATPKPTEPKDITSTKKEKAMWQQFQSEKAQKSLDEEFK</sequence>
<protein>
    <submittedName>
        <fullName evidence="2">Uncharacterized protein</fullName>
    </submittedName>
</protein>
<dbReference type="PROSITE" id="PS51257">
    <property type="entry name" value="PROKAR_LIPOPROTEIN"/>
    <property type="match status" value="1"/>
</dbReference>